<sequence length="321" mass="35056">MSTSITHAVAGAPIERVAISHDNCWLVAYYPNENWQLVLRALNDPESANIPVGIQSRGPDFRFLPNRALLLVADSNYLKVCDPTEPTPTVTPLIPEPIYPIGSFAVTATGRSVVVGCSKPYVSAGYAAFARWDITPNAPVARRWQKRIPVGRDLPTRGLGLLPREKAFVAVERRHDTPNNRWVEEIAVFDADSGTRRVVLPSPISTTRVDHEIHAITVSPRAPLIAGIVSGCLFVWSAKPKSEAPTQVSRFNQFRDAVFHPDGQTLFAVTREGVFRYDSQNWTELRLDVPITGHPTCLAVSPDGSLLAVGTAEGTVTVCAC</sequence>
<gene>
    <name evidence="1" type="ORF">SOIL9_64050</name>
</gene>
<evidence type="ECO:0000313" key="2">
    <source>
        <dbReference type="Proteomes" id="UP000464178"/>
    </source>
</evidence>
<dbReference type="KEGG" id="gms:SOIL9_64050"/>
<dbReference type="AlphaFoldDB" id="A0A6P2CR06"/>
<dbReference type="SUPFAM" id="SSF101908">
    <property type="entry name" value="Putative isomerase YbhE"/>
    <property type="match status" value="1"/>
</dbReference>
<dbReference type="Gene3D" id="2.130.10.10">
    <property type="entry name" value="YVTN repeat-like/Quinoprotein amine dehydrogenase"/>
    <property type="match status" value="1"/>
</dbReference>
<organism evidence="1 2">
    <name type="scientific">Gemmata massiliana</name>
    <dbReference type="NCBI Taxonomy" id="1210884"/>
    <lineage>
        <taxon>Bacteria</taxon>
        <taxon>Pseudomonadati</taxon>
        <taxon>Planctomycetota</taxon>
        <taxon>Planctomycetia</taxon>
        <taxon>Gemmatales</taxon>
        <taxon>Gemmataceae</taxon>
        <taxon>Gemmata</taxon>
    </lineage>
</organism>
<dbReference type="Proteomes" id="UP000464178">
    <property type="component" value="Chromosome"/>
</dbReference>
<accession>A0A6P2CR06</accession>
<dbReference type="RefSeq" id="WP_162666320.1">
    <property type="nucleotide sequence ID" value="NZ_LR593886.1"/>
</dbReference>
<keyword evidence="2" id="KW-1185">Reference proteome</keyword>
<dbReference type="InterPro" id="IPR001680">
    <property type="entry name" value="WD40_rpt"/>
</dbReference>
<dbReference type="EMBL" id="LR593886">
    <property type="protein sequence ID" value="VTR91309.1"/>
    <property type="molecule type" value="Genomic_DNA"/>
</dbReference>
<protein>
    <submittedName>
        <fullName evidence="1">Wd40 repeat-containing protein</fullName>
    </submittedName>
</protein>
<dbReference type="Pfam" id="PF00400">
    <property type="entry name" value="WD40"/>
    <property type="match status" value="1"/>
</dbReference>
<name>A0A6P2CR06_9BACT</name>
<proteinExistence type="predicted"/>
<dbReference type="InterPro" id="IPR015943">
    <property type="entry name" value="WD40/YVTN_repeat-like_dom_sf"/>
</dbReference>
<evidence type="ECO:0000313" key="1">
    <source>
        <dbReference type="EMBL" id="VTR91309.1"/>
    </source>
</evidence>
<reference evidence="1 2" key="1">
    <citation type="submission" date="2019-05" db="EMBL/GenBank/DDBJ databases">
        <authorList>
            <consortium name="Science for Life Laboratories"/>
        </authorList>
    </citation>
    <scope>NUCLEOTIDE SEQUENCE [LARGE SCALE GENOMIC DNA]</scope>
    <source>
        <strain evidence="1">Soil9</strain>
    </source>
</reference>